<dbReference type="PANTHER" id="PTHR14226">
    <property type="entry name" value="NEUROPATHY TARGET ESTERASE/SWISS CHEESE D.MELANOGASTER"/>
    <property type="match status" value="1"/>
</dbReference>
<protein>
    <submittedName>
        <fullName evidence="6">Patatin-like phospholipase family protein</fullName>
    </submittedName>
</protein>
<dbReference type="InterPro" id="IPR016035">
    <property type="entry name" value="Acyl_Trfase/lysoPLipase"/>
</dbReference>
<dbReference type="PROSITE" id="PS51635">
    <property type="entry name" value="PNPLA"/>
    <property type="match status" value="1"/>
</dbReference>
<gene>
    <name evidence="6" type="ORF">D9V37_04180</name>
</gene>
<accession>A0A3L8P8C9</accession>
<evidence type="ECO:0000256" key="2">
    <source>
        <dbReference type="ARBA" id="ARBA00022963"/>
    </source>
</evidence>
<dbReference type="RefSeq" id="WP_121804803.1">
    <property type="nucleotide sequence ID" value="NZ_RDBE01000001.1"/>
</dbReference>
<dbReference type="GO" id="GO:0016042">
    <property type="term" value="P:lipid catabolic process"/>
    <property type="evidence" value="ECO:0007669"/>
    <property type="project" value="UniProtKB-UniRule"/>
</dbReference>
<dbReference type="InterPro" id="IPR050301">
    <property type="entry name" value="NTE"/>
</dbReference>
<dbReference type="Gene3D" id="3.40.1090.10">
    <property type="entry name" value="Cytosolic phospholipase A2 catalytic domain"/>
    <property type="match status" value="2"/>
</dbReference>
<evidence type="ECO:0000313" key="6">
    <source>
        <dbReference type="EMBL" id="RLV51123.1"/>
    </source>
</evidence>
<comment type="caution">
    <text evidence="6">The sequence shown here is derived from an EMBL/GenBank/DDBJ whole genome shotgun (WGS) entry which is preliminary data.</text>
</comment>
<keyword evidence="1 4" id="KW-0378">Hydrolase</keyword>
<evidence type="ECO:0000259" key="5">
    <source>
        <dbReference type="PROSITE" id="PS51635"/>
    </source>
</evidence>
<feature type="short sequence motif" description="GXSXG" evidence="4">
    <location>
        <begin position="60"/>
        <end position="64"/>
    </location>
</feature>
<keyword evidence="7" id="KW-1185">Reference proteome</keyword>
<evidence type="ECO:0000256" key="1">
    <source>
        <dbReference type="ARBA" id="ARBA00022801"/>
    </source>
</evidence>
<organism evidence="6 7">
    <name type="scientific">Nocardioides mangrovicus</name>
    <dbReference type="NCBI Taxonomy" id="2478913"/>
    <lineage>
        <taxon>Bacteria</taxon>
        <taxon>Bacillati</taxon>
        <taxon>Actinomycetota</taxon>
        <taxon>Actinomycetes</taxon>
        <taxon>Propionibacteriales</taxon>
        <taxon>Nocardioidaceae</taxon>
        <taxon>Nocardioides</taxon>
    </lineage>
</organism>
<feature type="short sequence motif" description="GXGXXG" evidence="4">
    <location>
        <begin position="29"/>
        <end position="34"/>
    </location>
</feature>
<feature type="domain" description="PNPLA" evidence="5">
    <location>
        <begin position="25"/>
        <end position="222"/>
    </location>
</feature>
<dbReference type="InterPro" id="IPR002641">
    <property type="entry name" value="PNPLA_dom"/>
</dbReference>
<sequence length="304" mass="31823">MSSPLDVLGRPHLKPLPDGPVTTALVLGGGGVTGIAWELGLLKGLRDAGIDVTAADTVIGTSAGSVVGAQVTSRLDLDDLYASQLRPASGEVKADLGPGMLARLAPLVLLPGSRQTKRRRIGQAAVAAQPGPATERLRVISQRLRTPKGDRLHWPEDRDLQITAVDAETGELRVFDRHGDVDLLHAVAASCAVPIVWPPVVIDGRPYVDGGARSATNADLARERDIVLVIAPLTRSFSRHHTIASQLGRTGARRTAVLSPDHESLTAIGKNVLDPAKRPDAAKAGLAQAAKVAAEVAAGWPQGR</sequence>
<evidence type="ECO:0000256" key="3">
    <source>
        <dbReference type="ARBA" id="ARBA00023098"/>
    </source>
</evidence>
<reference evidence="6 7" key="1">
    <citation type="submission" date="2018-10" db="EMBL/GenBank/DDBJ databases">
        <title>Marmoricola sp. 4Q3S-7 whole genome shotgun sequence.</title>
        <authorList>
            <person name="Li F."/>
        </authorList>
    </citation>
    <scope>NUCLEOTIDE SEQUENCE [LARGE SCALE GENOMIC DNA]</scope>
    <source>
        <strain evidence="6 7">4Q3S-7</strain>
    </source>
</reference>
<dbReference type="AlphaFoldDB" id="A0A3L8P8C9"/>
<proteinExistence type="predicted"/>
<evidence type="ECO:0000313" key="7">
    <source>
        <dbReference type="Proteomes" id="UP000281708"/>
    </source>
</evidence>
<dbReference type="GO" id="GO:0016787">
    <property type="term" value="F:hydrolase activity"/>
    <property type="evidence" value="ECO:0007669"/>
    <property type="project" value="UniProtKB-UniRule"/>
</dbReference>
<keyword evidence="3 4" id="KW-0443">Lipid metabolism</keyword>
<evidence type="ECO:0000256" key="4">
    <source>
        <dbReference type="PROSITE-ProRule" id="PRU01161"/>
    </source>
</evidence>
<dbReference type="Pfam" id="PF01734">
    <property type="entry name" value="Patatin"/>
    <property type="match status" value="1"/>
</dbReference>
<keyword evidence="2 4" id="KW-0442">Lipid degradation</keyword>
<feature type="active site" description="Nucleophile" evidence="4">
    <location>
        <position position="62"/>
    </location>
</feature>
<name>A0A3L8P8C9_9ACTN</name>
<dbReference type="Proteomes" id="UP000281708">
    <property type="component" value="Unassembled WGS sequence"/>
</dbReference>
<dbReference type="EMBL" id="RDBE01000001">
    <property type="protein sequence ID" value="RLV51123.1"/>
    <property type="molecule type" value="Genomic_DNA"/>
</dbReference>
<feature type="active site" description="Proton acceptor" evidence="4">
    <location>
        <position position="209"/>
    </location>
</feature>
<feature type="short sequence motif" description="DGA/G" evidence="4">
    <location>
        <begin position="209"/>
        <end position="211"/>
    </location>
</feature>
<dbReference type="OrthoDB" id="2339873at2"/>
<dbReference type="PANTHER" id="PTHR14226:SF57">
    <property type="entry name" value="BLR7027 PROTEIN"/>
    <property type="match status" value="1"/>
</dbReference>
<dbReference type="SUPFAM" id="SSF52151">
    <property type="entry name" value="FabD/lysophospholipase-like"/>
    <property type="match status" value="1"/>
</dbReference>